<keyword evidence="3" id="KW-0813">Transport</keyword>
<feature type="domain" description="Electron transfer flavoprotein alpha/beta-subunit N-terminal" evidence="7">
    <location>
        <begin position="5"/>
        <end position="176"/>
    </location>
</feature>
<dbReference type="FunFam" id="3.40.50.1220:FF:000004">
    <property type="entry name" value="Electron transfer flavoprotein"/>
    <property type="match status" value="1"/>
</dbReference>
<feature type="binding site" evidence="6">
    <location>
        <position position="270"/>
    </location>
    <ligand>
        <name>FAD</name>
        <dbReference type="ChEBI" id="CHEBI:57692"/>
    </ligand>
</feature>
<keyword evidence="4" id="KW-0285">Flavoprotein</keyword>
<feature type="binding site" evidence="6">
    <location>
        <position position="192"/>
    </location>
    <ligand>
        <name>FAD</name>
        <dbReference type="ChEBI" id="CHEBI:57692"/>
    </ligand>
</feature>
<dbReference type="PANTHER" id="PTHR43153">
    <property type="entry name" value="ELECTRON TRANSFER FLAVOPROTEIN ALPHA"/>
    <property type="match status" value="1"/>
</dbReference>
<keyword evidence="9" id="KW-1185">Reference proteome</keyword>
<evidence type="ECO:0000256" key="1">
    <source>
        <dbReference type="ARBA" id="ARBA00005817"/>
    </source>
</evidence>
<evidence type="ECO:0000256" key="4">
    <source>
        <dbReference type="ARBA" id="ARBA00022630"/>
    </source>
</evidence>
<comment type="function">
    <text evidence="5">The electron transfer flavoprotein serves as a specific electron acceptor for other dehydrogenases. It transfers the electrons to the main respiratory chain via ETF-ubiquinone oxidoreductase (ETF dehydrogenase).</text>
</comment>
<dbReference type="Gene3D" id="3.40.50.1220">
    <property type="entry name" value="TPP-binding domain"/>
    <property type="match status" value="1"/>
</dbReference>
<dbReference type="Proteomes" id="UP000663937">
    <property type="component" value="Chromosome"/>
</dbReference>
<dbReference type="AlphaFoldDB" id="A0A8A4ZBL9"/>
<evidence type="ECO:0000256" key="5">
    <source>
        <dbReference type="ARBA" id="ARBA00025649"/>
    </source>
</evidence>
<dbReference type="Pfam" id="PF00766">
    <property type="entry name" value="ETF_alpha"/>
    <property type="match status" value="1"/>
</dbReference>
<dbReference type="SMART" id="SM00893">
    <property type="entry name" value="ETF"/>
    <property type="match status" value="1"/>
</dbReference>
<dbReference type="PANTHER" id="PTHR43153:SF1">
    <property type="entry name" value="ELECTRON TRANSFER FLAVOPROTEIN SUBUNIT ALPHA, MITOCHONDRIAL"/>
    <property type="match status" value="1"/>
</dbReference>
<protein>
    <submittedName>
        <fullName evidence="8">Electron transfer flavoprotein subunit alpha/FixB family protein</fullName>
    </submittedName>
</protein>
<dbReference type="GO" id="GO:0009055">
    <property type="term" value="F:electron transfer activity"/>
    <property type="evidence" value="ECO:0007669"/>
    <property type="project" value="InterPro"/>
</dbReference>
<proteinExistence type="inferred from homology"/>
<dbReference type="InterPro" id="IPR014729">
    <property type="entry name" value="Rossmann-like_a/b/a_fold"/>
</dbReference>
<dbReference type="GO" id="GO:0050660">
    <property type="term" value="F:flavin adenine dinucleotide binding"/>
    <property type="evidence" value="ECO:0007669"/>
    <property type="project" value="InterPro"/>
</dbReference>
<dbReference type="RefSeq" id="WP_227422505.1">
    <property type="nucleotide sequence ID" value="NZ_CP071868.1"/>
</dbReference>
<dbReference type="Gene3D" id="3.40.50.620">
    <property type="entry name" value="HUPs"/>
    <property type="match status" value="1"/>
</dbReference>
<comment type="cofactor">
    <cofactor evidence="6">
        <name>FAD</name>
        <dbReference type="ChEBI" id="CHEBI:57692"/>
    </cofactor>
    <text evidence="6">Binds 1 FAD per dimer.</text>
</comment>
<evidence type="ECO:0000256" key="2">
    <source>
        <dbReference type="ARBA" id="ARBA00011355"/>
    </source>
</evidence>
<dbReference type="EMBL" id="CP071868">
    <property type="protein sequence ID" value="QTE28273.1"/>
    <property type="molecule type" value="Genomic_DNA"/>
</dbReference>
<feature type="binding site" evidence="6">
    <location>
        <begin position="249"/>
        <end position="256"/>
    </location>
    <ligand>
        <name>FAD</name>
        <dbReference type="ChEBI" id="CHEBI:57692"/>
    </ligand>
</feature>
<evidence type="ECO:0000313" key="9">
    <source>
        <dbReference type="Proteomes" id="UP000663937"/>
    </source>
</evidence>
<dbReference type="SUPFAM" id="SSF52402">
    <property type="entry name" value="Adenine nucleotide alpha hydrolases-like"/>
    <property type="match status" value="1"/>
</dbReference>
<dbReference type="GO" id="GO:0033539">
    <property type="term" value="P:fatty acid beta-oxidation using acyl-CoA dehydrogenase"/>
    <property type="evidence" value="ECO:0007669"/>
    <property type="project" value="TreeGrafter"/>
</dbReference>
<accession>A0A8A4ZBL9</accession>
<organism evidence="8 9">
    <name type="scientific">Pengzhenrongella sicca</name>
    <dbReference type="NCBI Taxonomy" id="2819238"/>
    <lineage>
        <taxon>Bacteria</taxon>
        <taxon>Bacillati</taxon>
        <taxon>Actinomycetota</taxon>
        <taxon>Actinomycetes</taxon>
        <taxon>Micrococcales</taxon>
        <taxon>Pengzhenrongella</taxon>
    </lineage>
</organism>
<dbReference type="InterPro" id="IPR001308">
    <property type="entry name" value="ETF_a/FixB"/>
</dbReference>
<evidence type="ECO:0000259" key="7">
    <source>
        <dbReference type="SMART" id="SM00893"/>
    </source>
</evidence>
<comment type="subunit">
    <text evidence="2">Heterodimer of an alpha and a beta subunit.</text>
</comment>
<dbReference type="InterPro" id="IPR014731">
    <property type="entry name" value="ETF_asu_C"/>
</dbReference>
<comment type="similarity">
    <text evidence="1">Belongs to the ETF alpha-subunit/FixB family.</text>
</comment>
<dbReference type="SUPFAM" id="SSF52467">
    <property type="entry name" value="DHS-like NAD/FAD-binding domain"/>
    <property type="match status" value="1"/>
</dbReference>
<feature type="binding site" evidence="6">
    <location>
        <begin position="217"/>
        <end position="218"/>
    </location>
    <ligand>
        <name>FAD</name>
        <dbReference type="ChEBI" id="CHEBI:57692"/>
    </ligand>
</feature>
<evidence type="ECO:0000313" key="8">
    <source>
        <dbReference type="EMBL" id="QTE28273.1"/>
    </source>
</evidence>
<dbReference type="Pfam" id="PF01012">
    <property type="entry name" value="ETF"/>
    <property type="match status" value="1"/>
</dbReference>
<dbReference type="PIRSF" id="PIRSF000089">
    <property type="entry name" value="Electra_flavoP_a"/>
    <property type="match status" value="1"/>
</dbReference>
<reference evidence="8" key="1">
    <citation type="submission" date="2021-03" db="EMBL/GenBank/DDBJ databases">
        <title>Pengzhenrongella sicca gen. nov., sp. nov., a new member of suborder Micrococcineae isolated from High-Arctic tundra soil.</title>
        <authorList>
            <person name="Peng F."/>
        </authorList>
    </citation>
    <scope>NUCLEOTIDE SEQUENCE</scope>
    <source>
        <strain evidence="8">LRZ-2</strain>
    </source>
</reference>
<keyword evidence="6" id="KW-0274">FAD</keyword>
<dbReference type="InterPro" id="IPR014730">
    <property type="entry name" value="ETF_a/b_N"/>
</dbReference>
<name>A0A8A4ZBL9_9MICO</name>
<sequence>MTVNTWIVVAGDPAIATLIETARALGGDVTAAVVGTRATAETVAAGGVDKVLWFGEPGDAPVEAFGTAVADAVAAAPGVVLGAGGPGERVLLGAAAARLQAPVLTGASAVTAEGDTIVISRSIFGGIAEESLTVTGPVVLVLEGGPVPAATGTAPIEDVAVTPLGVVIVETSVSDVAQVDLGAAPRVVGIGRGLKAQADLALVEALADATKAEVACSRPVAEGLDWLGKDRYIGVSGAHISPDLYVAIGISGQLQHMVGVRGAKTIVAINTDANAPVFKDADYGLVGDLYELVPALTAALK</sequence>
<evidence type="ECO:0000256" key="3">
    <source>
        <dbReference type="ARBA" id="ARBA00022448"/>
    </source>
</evidence>
<evidence type="ECO:0000256" key="6">
    <source>
        <dbReference type="PIRSR" id="PIRSR000089-1"/>
    </source>
</evidence>
<dbReference type="KEGG" id="psic:J4E96_12865"/>
<gene>
    <name evidence="8" type="ORF">J4E96_12865</name>
</gene>
<dbReference type="InterPro" id="IPR029035">
    <property type="entry name" value="DHS-like_NAD/FAD-binding_dom"/>
</dbReference>